<name>A0A4S2MS70_9PEZI</name>
<dbReference type="AlphaFoldDB" id="A0A4S2MS70"/>
<dbReference type="InParanoid" id="A0A4S2MS70"/>
<accession>A0A4S2MS70</accession>
<proteinExistence type="predicted"/>
<protein>
    <submittedName>
        <fullName evidence="2">Uncharacterized protein</fullName>
    </submittedName>
</protein>
<keyword evidence="1" id="KW-0175">Coiled coil</keyword>
<sequence>MEDISIRHGIFPDEKLLQSLDPELLFSQRELKAYASDLLRRYQDYITICELGPLREDADTALMKFFNCIMHSGSPHDINTAYNNYYETATPPYREAVSFGWKSYQEHINQPLARLTGCTKFYVGQTLLVSFLHHRQHIRLFNDWQDVRTAIVSTTCRILQDRNPKSWTAMTQLRNEFIVCCRDVHKILLRSRGQHLRTLNYAIFENPQKAWDESVEAIAEDLQHDKLPSTLSRFVSILVQQWAKARGSKKNDENPELMARFVDNVHRWEKAAFDQGLAYALQVERFIKLVWPKWKTTASPDDARIDPPGSPIKLTDIRPLMDQFIQPTSDLDLQLSRKLLEYISTEASEVYKRLDVTVMAAVMSATFELMDWSNDRNAGILKYPRPQSPLGSPLNVPDKKARPHRESLQRLSDGVIYQDTMKFWLYSCSFLFLPKIVMKIIPFEDIIRFAELGFERLDEQLEQLEKLLPQVRIHRTKTRQVVINALYHIHLGYLKTDSSTKSFIDCVWDPYCTS</sequence>
<gene>
    <name evidence="2" type="ORF">EX30DRAFT_158343</name>
</gene>
<feature type="coiled-coil region" evidence="1">
    <location>
        <begin position="447"/>
        <end position="474"/>
    </location>
</feature>
<organism evidence="2 3">
    <name type="scientific">Ascodesmis nigricans</name>
    <dbReference type="NCBI Taxonomy" id="341454"/>
    <lineage>
        <taxon>Eukaryota</taxon>
        <taxon>Fungi</taxon>
        <taxon>Dikarya</taxon>
        <taxon>Ascomycota</taxon>
        <taxon>Pezizomycotina</taxon>
        <taxon>Pezizomycetes</taxon>
        <taxon>Pezizales</taxon>
        <taxon>Ascodesmidaceae</taxon>
        <taxon>Ascodesmis</taxon>
    </lineage>
</organism>
<evidence type="ECO:0000313" key="2">
    <source>
        <dbReference type="EMBL" id="TGZ78488.1"/>
    </source>
</evidence>
<evidence type="ECO:0000313" key="3">
    <source>
        <dbReference type="Proteomes" id="UP000298138"/>
    </source>
</evidence>
<reference evidence="2 3" key="1">
    <citation type="submission" date="2019-04" db="EMBL/GenBank/DDBJ databases">
        <title>Comparative genomics and transcriptomics to analyze fruiting body development in filamentous ascomycetes.</title>
        <authorList>
            <consortium name="DOE Joint Genome Institute"/>
            <person name="Lutkenhaus R."/>
            <person name="Traeger S."/>
            <person name="Breuer J."/>
            <person name="Kuo A."/>
            <person name="Lipzen A."/>
            <person name="Pangilinan J."/>
            <person name="Dilworth D."/>
            <person name="Sandor L."/>
            <person name="Poggeler S."/>
            <person name="Barry K."/>
            <person name="Grigoriev I.V."/>
            <person name="Nowrousian M."/>
        </authorList>
    </citation>
    <scope>NUCLEOTIDE SEQUENCE [LARGE SCALE GENOMIC DNA]</scope>
    <source>
        <strain evidence="2 3">CBS 389.68</strain>
    </source>
</reference>
<dbReference type="Proteomes" id="UP000298138">
    <property type="component" value="Unassembled WGS sequence"/>
</dbReference>
<keyword evidence="3" id="KW-1185">Reference proteome</keyword>
<dbReference type="EMBL" id="ML220141">
    <property type="protein sequence ID" value="TGZ78488.1"/>
    <property type="molecule type" value="Genomic_DNA"/>
</dbReference>
<evidence type="ECO:0000256" key="1">
    <source>
        <dbReference type="SAM" id="Coils"/>
    </source>
</evidence>